<comment type="PTM">
    <text evidence="7">Binds 1 heme group per subunit.</text>
</comment>
<dbReference type="OrthoDB" id="9811729at2"/>
<name>A0A011UV06_9HYPH</name>
<sequence length="145" mass="15087">MRKLLLAISILALAGTAASADPLADRKALMKERGKLTGDLSKVVKGQEPFDAASVLRTLEAMKDNAGKFDIGALYPEGSNTGDTSAAPAIWDNPDGFRDAEKKFEDAVGAALADAPADLDALKAKFGAIGASCGACHENFRIHKG</sequence>
<evidence type="ECO:0000256" key="3">
    <source>
        <dbReference type="ARBA" id="ARBA00022723"/>
    </source>
</evidence>
<comment type="caution">
    <text evidence="9">The sequence shown here is derived from an EMBL/GenBank/DDBJ whole genome shotgun (WGS) entry which is preliminary data.</text>
</comment>
<dbReference type="EMBL" id="JENY01000002">
    <property type="protein sequence ID" value="EXL10091.1"/>
    <property type="molecule type" value="Genomic_DNA"/>
</dbReference>
<feature type="chain" id="PRO_5044537319" evidence="8">
    <location>
        <begin position="21"/>
        <end position="145"/>
    </location>
</feature>
<evidence type="ECO:0000256" key="1">
    <source>
        <dbReference type="ARBA" id="ARBA00022448"/>
    </source>
</evidence>
<dbReference type="eggNOG" id="COG3909">
    <property type="taxonomic scope" value="Bacteria"/>
</dbReference>
<dbReference type="SUPFAM" id="SSF47175">
    <property type="entry name" value="Cytochromes"/>
    <property type="match status" value="1"/>
</dbReference>
<evidence type="ECO:0000256" key="5">
    <source>
        <dbReference type="ARBA" id="ARBA00023004"/>
    </source>
</evidence>
<dbReference type="AlphaFoldDB" id="A0A011UV06"/>
<dbReference type="PROSITE" id="PS51009">
    <property type="entry name" value="CYTCII"/>
    <property type="match status" value="1"/>
</dbReference>
<feature type="signal peptide" evidence="8">
    <location>
        <begin position="1"/>
        <end position="20"/>
    </location>
</feature>
<evidence type="ECO:0000256" key="2">
    <source>
        <dbReference type="ARBA" id="ARBA00022617"/>
    </source>
</evidence>
<proteinExistence type="predicted"/>
<protein>
    <submittedName>
        <fullName evidence="9 10">Cytochrome c556</fullName>
    </submittedName>
</protein>
<keyword evidence="2 7" id="KW-0349">Heme</keyword>
<dbReference type="Gene3D" id="1.20.120.10">
    <property type="entry name" value="Cytochrome c/b562"/>
    <property type="match status" value="1"/>
</dbReference>
<dbReference type="Proteomes" id="UP000294958">
    <property type="component" value="Unassembled WGS sequence"/>
</dbReference>
<dbReference type="GO" id="GO:0009055">
    <property type="term" value="F:electron transfer activity"/>
    <property type="evidence" value="ECO:0007669"/>
    <property type="project" value="InterPro"/>
</dbReference>
<accession>A0A011UV06</accession>
<feature type="binding site" description="axial binding residue" evidence="6">
    <location>
        <position position="137"/>
    </location>
    <ligand>
        <name>heme c</name>
        <dbReference type="ChEBI" id="CHEBI:61717"/>
    </ligand>
    <ligandPart>
        <name>Fe</name>
        <dbReference type="ChEBI" id="CHEBI:18248"/>
    </ligandPart>
</feature>
<dbReference type="PIRSF" id="PIRSF000027">
    <property type="entry name" value="Cytc_c_prime"/>
    <property type="match status" value="1"/>
</dbReference>
<dbReference type="HOGENOM" id="CLU_106713_2_0_5"/>
<dbReference type="RefSeq" id="WP_035023061.1">
    <property type="nucleotide sequence ID" value="NZ_KK073878.1"/>
</dbReference>
<dbReference type="InterPro" id="IPR012127">
    <property type="entry name" value="Cyt_c_prime"/>
</dbReference>
<dbReference type="EMBL" id="SNZF01000005">
    <property type="protein sequence ID" value="TDR36413.1"/>
    <property type="molecule type" value="Genomic_DNA"/>
</dbReference>
<keyword evidence="1" id="KW-0813">Transport</keyword>
<evidence type="ECO:0000313" key="12">
    <source>
        <dbReference type="Proteomes" id="UP000294958"/>
    </source>
</evidence>
<dbReference type="GO" id="GO:0020037">
    <property type="term" value="F:heme binding"/>
    <property type="evidence" value="ECO:0007669"/>
    <property type="project" value="InterPro"/>
</dbReference>
<evidence type="ECO:0000256" key="8">
    <source>
        <dbReference type="SAM" id="SignalP"/>
    </source>
</evidence>
<keyword evidence="3 6" id="KW-0479">Metal-binding</keyword>
<dbReference type="GO" id="GO:0042597">
    <property type="term" value="C:periplasmic space"/>
    <property type="evidence" value="ECO:0007669"/>
    <property type="project" value="InterPro"/>
</dbReference>
<evidence type="ECO:0000256" key="4">
    <source>
        <dbReference type="ARBA" id="ARBA00022982"/>
    </source>
</evidence>
<dbReference type="Proteomes" id="UP000019849">
    <property type="component" value="Unassembled WGS sequence"/>
</dbReference>
<dbReference type="InterPro" id="IPR002321">
    <property type="entry name" value="Cyt_c_II"/>
</dbReference>
<dbReference type="GO" id="GO:0005506">
    <property type="term" value="F:iron ion binding"/>
    <property type="evidence" value="ECO:0007669"/>
    <property type="project" value="InterPro"/>
</dbReference>
<evidence type="ECO:0000313" key="11">
    <source>
        <dbReference type="Proteomes" id="UP000019849"/>
    </source>
</evidence>
<dbReference type="GO" id="GO:0022900">
    <property type="term" value="P:electron transport chain"/>
    <property type="evidence" value="ECO:0007669"/>
    <property type="project" value="InterPro"/>
</dbReference>
<dbReference type="PRINTS" id="PR00608">
    <property type="entry name" value="CYTCHROMECII"/>
</dbReference>
<keyword evidence="8" id="KW-0732">Signal</keyword>
<evidence type="ECO:0000313" key="10">
    <source>
        <dbReference type="EMBL" id="TDR36413.1"/>
    </source>
</evidence>
<feature type="binding site" description="covalent" evidence="7">
    <location>
        <position position="133"/>
    </location>
    <ligand>
        <name>heme c</name>
        <dbReference type="ChEBI" id="CHEBI:61717"/>
    </ligand>
</feature>
<dbReference type="STRING" id="69279.BG36_07965"/>
<keyword evidence="12" id="KW-1185">Reference proteome</keyword>
<dbReference type="InterPro" id="IPR015984">
    <property type="entry name" value="Cyt_c_prime_subgr"/>
</dbReference>
<feature type="binding site" description="covalent" evidence="7">
    <location>
        <position position="136"/>
    </location>
    <ligand>
        <name>heme c</name>
        <dbReference type="ChEBI" id="CHEBI:61717"/>
    </ligand>
</feature>
<gene>
    <name evidence="9" type="ORF">BG36_07965</name>
    <name evidence="10" type="ORF">DES43_10578</name>
</gene>
<evidence type="ECO:0000256" key="7">
    <source>
        <dbReference type="PIRSR" id="PIRSR000027-2"/>
    </source>
</evidence>
<evidence type="ECO:0000256" key="6">
    <source>
        <dbReference type="PIRSR" id="PIRSR000027-1"/>
    </source>
</evidence>
<dbReference type="Pfam" id="PF01322">
    <property type="entry name" value="Cytochrom_C_2"/>
    <property type="match status" value="1"/>
</dbReference>
<reference evidence="10 12" key="2">
    <citation type="submission" date="2019-03" db="EMBL/GenBank/DDBJ databases">
        <title>Genomic Encyclopedia of Type Strains, Phase IV (KMG-IV): sequencing the most valuable type-strain genomes for metagenomic binning, comparative biology and taxonomic classification.</title>
        <authorList>
            <person name="Goeker M."/>
        </authorList>
    </citation>
    <scope>NUCLEOTIDE SEQUENCE [LARGE SCALE GENOMIC DNA]</scope>
    <source>
        <strain evidence="10 12">DSM 11603</strain>
    </source>
</reference>
<evidence type="ECO:0000313" key="9">
    <source>
        <dbReference type="EMBL" id="EXL10091.1"/>
    </source>
</evidence>
<dbReference type="PATRIC" id="fig|69279.3.peg.499"/>
<dbReference type="InterPro" id="IPR010980">
    <property type="entry name" value="Cyt_c/b562"/>
</dbReference>
<keyword evidence="5 6" id="KW-0408">Iron</keyword>
<organism evidence="9 11">
    <name type="scientific">Aquamicrobium defluvii</name>
    <dbReference type="NCBI Taxonomy" id="69279"/>
    <lineage>
        <taxon>Bacteria</taxon>
        <taxon>Pseudomonadati</taxon>
        <taxon>Pseudomonadota</taxon>
        <taxon>Alphaproteobacteria</taxon>
        <taxon>Hyphomicrobiales</taxon>
        <taxon>Phyllobacteriaceae</taxon>
        <taxon>Aquamicrobium</taxon>
    </lineage>
</organism>
<keyword evidence="4" id="KW-0249">Electron transport</keyword>
<reference evidence="9 11" key="1">
    <citation type="submission" date="2014-02" db="EMBL/GenBank/DDBJ databases">
        <title>Aquamicrobium defluvii Genome sequencing.</title>
        <authorList>
            <person name="Wang X."/>
        </authorList>
    </citation>
    <scope>NUCLEOTIDE SEQUENCE [LARGE SCALE GENOMIC DNA]</scope>
    <source>
        <strain evidence="9 11">W13Z1</strain>
    </source>
</reference>